<sequence>MDGKLDEPMPSDNQKVSLRLCRKKGGGIEMEYGEGTTFRCERDQRELCKGGGATKSRQKLDATALDFSTYKKGFKRKEGVDDIKSDDFDGKGSVKEHVRLEKEYYRRGIDEKEVNYGPYKGDRVLDSKVTTFKAMREKGKKVMVRNQDEGNQERFLYFSENCKGECSRRYKPNERPADSMGLDRTQVKRYGWKDTIGPTRSQFTQCSIGAKKRKVKSTISSYVYETQFEALGREEYDHLIHEELAHDEIKEQHRYNS</sequence>
<keyword evidence="2" id="KW-1185">Reference proteome</keyword>
<evidence type="ECO:0000313" key="1">
    <source>
        <dbReference type="EMBL" id="KAI9165492.1"/>
    </source>
</evidence>
<dbReference type="EMBL" id="JAJSOW010000105">
    <property type="protein sequence ID" value="KAI9165492.1"/>
    <property type="molecule type" value="Genomic_DNA"/>
</dbReference>
<dbReference type="Proteomes" id="UP001064489">
    <property type="component" value="Chromosome 10"/>
</dbReference>
<protein>
    <submittedName>
        <fullName evidence="1">Uncharacterized protein</fullName>
    </submittedName>
</protein>
<reference evidence="1" key="1">
    <citation type="journal article" date="2022" name="Plant J.">
        <title>Strategies of tolerance reflected in two North American maple genomes.</title>
        <authorList>
            <person name="McEvoy S.L."/>
            <person name="Sezen U.U."/>
            <person name="Trouern-Trend A."/>
            <person name="McMahon S.M."/>
            <person name="Schaberg P.G."/>
            <person name="Yang J."/>
            <person name="Wegrzyn J.L."/>
            <person name="Swenson N.G."/>
        </authorList>
    </citation>
    <scope>NUCLEOTIDE SEQUENCE</scope>
    <source>
        <strain evidence="1">91603</strain>
    </source>
</reference>
<proteinExistence type="predicted"/>
<accession>A0AAD5IJE6</accession>
<evidence type="ECO:0000313" key="2">
    <source>
        <dbReference type="Proteomes" id="UP001064489"/>
    </source>
</evidence>
<gene>
    <name evidence="1" type="ORF">LWI28_015103</name>
</gene>
<name>A0AAD5IJE6_ACENE</name>
<dbReference type="AlphaFoldDB" id="A0AAD5IJE6"/>
<organism evidence="1 2">
    <name type="scientific">Acer negundo</name>
    <name type="common">Box elder</name>
    <dbReference type="NCBI Taxonomy" id="4023"/>
    <lineage>
        <taxon>Eukaryota</taxon>
        <taxon>Viridiplantae</taxon>
        <taxon>Streptophyta</taxon>
        <taxon>Embryophyta</taxon>
        <taxon>Tracheophyta</taxon>
        <taxon>Spermatophyta</taxon>
        <taxon>Magnoliopsida</taxon>
        <taxon>eudicotyledons</taxon>
        <taxon>Gunneridae</taxon>
        <taxon>Pentapetalae</taxon>
        <taxon>rosids</taxon>
        <taxon>malvids</taxon>
        <taxon>Sapindales</taxon>
        <taxon>Sapindaceae</taxon>
        <taxon>Hippocastanoideae</taxon>
        <taxon>Acereae</taxon>
        <taxon>Acer</taxon>
    </lineage>
</organism>
<reference evidence="1" key="2">
    <citation type="submission" date="2023-02" db="EMBL/GenBank/DDBJ databases">
        <authorList>
            <person name="Swenson N.G."/>
            <person name="Wegrzyn J.L."/>
            <person name="Mcevoy S.L."/>
        </authorList>
    </citation>
    <scope>NUCLEOTIDE SEQUENCE</scope>
    <source>
        <strain evidence="1">91603</strain>
        <tissue evidence="1">Leaf</tissue>
    </source>
</reference>
<comment type="caution">
    <text evidence="1">The sequence shown here is derived from an EMBL/GenBank/DDBJ whole genome shotgun (WGS) entry which is preliminary data.</text>
</comment>